<feature type="chain" id="PRO_5016287617" evidence="2">
    <location>
        <begin position="21"/>
        <end position="610"/>
    </location>
</feature>
<name>A0A327WSR3_LARAB</name>
<dbReference type="RefSeq" id="WP_111629311.1">
    <property type="nucleotide sequence ID" value="NZ_QLMC01000004.1"/>
</dbReference>
<dbReference type="InterPro" id="IPR032740">
    <property type="entry name" value="GxDLY"/>
</dbReference>
<gene>
    <name evidence="6" type="ORF">LX87_03250</name>
</gene>
<proteinExistence type="predicted"/>
<feature type="domain" description="SGNH hydrolase-type esterase N-terminal" evidence="5">
    <location>
        <begin position="27"/>
        <end position="178"/>
    </location>
</feature>
<dbReference type="PANTHER" id="PTHR30383">
    <property type="entry name" value="THIOESTERASE 1/PROTEASE 1/LYSOPHOSPHOLIPASE L1"/>
    <property type="match status" value="1"/>
</dbReference>
<keyword evidence="7" id="KW-1185">Reference proteome</keyword>
<evidence type="ECO:0000256" key="1">
    <source>
        <dbReference type="SAM" id="MobiDB-lite"/>
    </source>
</evidence>
<dbReference type="InterPro" id="IPR013830">
    <property type="entry name" value="SGNH_hydro"/>
</dbReference>
<evidence type="ECO:0000259" key="5">
    <source>
        <dbReference type="Pfam" id="PF14607"/>
    </source>
</evidence>
<evidence type="ECO:0000313" key="7">
    <source>
        <dbReference type="Proteomes" id="UP000248790"/>
    </source>
</evidence>
<dbReference type="Pfam" id="PF13472">
    <property type="entry name" value="Lipase_GDSL_2"/>
    <property type="match status" value="1"/>
</dbReference>
<dbReference type="Proteomes" id="UP000248790">
    <property type="component" value="Unassembled WGS sequence"/>
</dbReference>
<evidence type="ECO:0000256" key="2">
    <source>
        <dbReference type="SAM" id="SignalP"/>
    </source>
</evidence>
<dbReference type="EMBL" id="QLMC01000004">
    <property type="protein sequence ID" value="RAJ95503.1"/>
    <property type="molecule type" value="Genomic_DNA"/>
</dbReference>
<dbReference type="SUPFAM" id="SSF52266">
    <property type="entry name" value="SGNH hydrolase"/>
    <property type="match status" value="2"/>
</dbReference>
<dbReference type="Pfam" id="PF14607">
    <property type="entry name" value="GxDLY"/>
    <property type="match status" value="1"/>
</dbReference>
<dbReference type="AlphaFoldDB" id="A0A327WSR3"/>
<keyword evidence="2" id="KW-0732">Signal</keyword>
<feature type="domain" description="SGNH hydrolase-type esterase" evidence="4">
    <location>
        <begin position="188"/>
        <end position="369"/>
    </location>
</feature>
<evidence type="ECO:0000313" key="6">
    <source>
        <dbReference type="EMBL" id="RAJ95503.1"/>
    </source>
</evidence>
<dbReference type="Gene3D" id="2.60.120.260">
    <property type="entry name" value="Galactose-binding domain-like"/>
    <property type="match status" value="1"/>
</dbReference>
<feature type="signal peptide" evidence="2">
    <location>
        <begin position="1"/>
        <end position="20"/>
    </location>
</feature>
<evidence type="ECO:0000259" key="3">
    <source>
        <dbReference type="Pfam" id="PF13472"/>
    </source>
</evidence>
<reference evidence="6 7" key="1">
    <citation type="submission" date="2018-06" db="EMBL/GenBank/DDBJ databases">
        <title>Genomic Encyclopedia of Archaeal and Bacterial Type Strains, Phase II (KMG-II): from individual species to whole genera.</title>
        <authorList>
            <person name="Goeker M."/>
        </authorList>
    </citation>
    <scope>NUCLEOTIDE SEQUENCE [LARGE SCALE GENOMIC DNA]</scope>
    <source>
        <strain evidence="6 7">DSM 21851</strain>
    </source>
</reference>
<feature type="domain" description="SGNH hydrolase-type esterase" evidence="3">
    <location>
        <begin position="417"/>
        <end position="581"/>
    </location>
</feature>
<dbReference type="InterPro" id="IPR036514">
    <property type="entry name" value="SGNH_hydro_sf"/>
</dbReference>
<evidence type="ECO:0000259" key="4">
    <source>
        <dbReference type="Pfam" id="PF14606"/>
    </source>
</evidence>
<dbReference type="Gene3D" id="3.40.50.1110">
    <property type="entry name" value="SGNH hydrolase"/>
    <property type="match status" value="2"/>
</dbReference>
<dbReference type="Pfam" id="PF14606">
    <property type="entry name" value="Lipase_GDSL_3"/>
    <property type="match status" value="1"/>
</dbReference>
<accession>A0A327WSR3</accession>
<dbReference type="CDD" id="cd01844">
    <property type="entry name" value="SGNH_hydrolase_like_6"/>
    <property type="match status" value="1"/>
</dbReference>
<sequence length="610" mass="68176">MKKIFLLCLLTCLVGGFAAAQTADEFTWWNPANAEPSVIEGQAWTGKTIQSPYDRLPAEAENNVRKVVWNLSRNAAGLLIRFRASTERITVRYAVQGNQAMPHMPATGVSGVDLYAGNSDGNWLWCNGKYTFGDTIQYQFANLQADDPYHQKGREYRLHLPLYNSVKWLEIGVPKGVTVTPLPVRADKPIVVYGTSIAQGACASRPGMAWTAILGRKLDRPLINLAFSGNGRLEKEIVELLPQIDAKVYVLDCLPNLITTPERSAEEVKNRILESVRTLRQKRPATPILLVEHAGYTDGDINPVRKKAYSEVNEIMRQAFVQLKGEGIGQLYLLPKSQINLDTDAMVDGTHPSDLGMQQYADAYERALRTILNEPSGEFSTMKPLPQSRDSRIYDWETRHREILARLKSHPPRIVYIGNSITHYWGGEPKAPRAQGADSWNTMLEPLGVQNLGYGWDRIENALWRVYHGELDGYQAAQVVLMIGTNNLQWNSNAEIAAGLKHLIQAVQVRQPGAEILLIGILPRRNEEQRLMTLNEELAQVAGETNIKFAQPGTVFLKPDGKIDESLFTDGLHPNAEGYRRLAAQLVPHLKKESRAGSKNKKSDTAKRTK</sequence>
<dbReference type="OrthoDB" id="5624617at2"/>
<comment type="caution">
    <text evidence="6">The sequence shown here is derived from an EMBL/GenBank/DDBJ whole genome shotgun (WGS) entry which is preliminary data.</text>
</comment>
<dbReference type="InterPro" id="IPR051532">
    <property type="entry name" value="Ester_Hydrolysis_Enzymes"/>
</dbReference>
<dbReference type="GO" id="GO:0004622">
    <property type="term" value="F:phosphatidylcholine lysophospholipase activity"/>
    <property type="evidence" value="ECO:0007669"/>
    <property type="project" value="TreeGrafter"/>
</dbReference>
<dbReference type="PANTHER" id="PTHR30383:SF5">
    <property type="entry name" value="SGNH HYDROLASE-TYPE ESTERASE DOMAIN-CONTAINING PROTEIN"/>
    <property type="match status" value="1"/>
</dbReference>
<feature type="region of interest" description="Disordered" evidence="1">
    <location>
        <begin position="590"/>
        <end position="610"/>
    </location>
</feature>
<organism evidence="6 7">
    <name type="scientific">Larkinella arboricola</name>
    <dbReference type="NCBI Taxonomy" id="643671"/>
    <lineage>
        <taxon>Bacteria</taxon>
        <taxon>Pseudomonadati</taxon>
        <taxon>Bacteroidota</taxon>
        <taxon>Cytophagia</taxon>
        <taxon>Cytophagales</taxon>
        <taxon>Spirosomataceae</taxon>
        <taxon>Larkinella</taxon>
    </lineage>
</organism>
<protein>
    <submittedName>
        <fullName evidence="6">Lysophospholipase L1-like esterase</fullName>
    </submittedName>
</protein>